<dbReference type="Pfam" id="PF16889">
    <property type="entry name" value="Hepar_II_III_N"/>
    <property type="match status" value="1"/>
</dbReference>
<name>A0A2P0HLN1_BACAN</name>
<evidence type="ECO:0000313" key="8">
    <source>
        <dbReference type="EMBL" id="AAT34655.1"/>
    </source>
</evidence>
<gene>
    <name evidence="8" type="ordered locus">GBAA_5513</name>
</gene>
<evidence type="ECO:0000259" key="5">
    <source>
        <dbReference type="Pfam" id="PF07495"/>
    </source>
</evidence>
<evidence type="ECO:0000256" key="1">
    <source>
        <dbReference type="ARBA" id="ARBA00004418"/>
    </source>
</evidence>
<dbReference type="Proteomes" id="UP000000594">
    <property type="component" value="Chromosome"/>
</dbReference>
<dbReference type="Pfam" id="PF07495">
    <property type="entry name" value="Y_Y_Y"/>
    <property type="match status" value="1"/>
</dbReference>
<evidence type="ECO:0000256" key="2">
    <source>
        <dbReference type="ARBA" id="ARBA00022729"/>
    </source>
</evidence>
<dbReference type="InterPro" id="IPR008929">
    <property type="entry name" value="Chondroitin_lyas"/>
</dbReference>
<feature type="domain" description="Heparin-sulfate lyase N-terminal" evidence="7">
    <location>
        <begin position="46"/>
        <end position="289"/>
    </location>
</feature>
<dbReference type="Gene3D" id="3.40.50.1820">
    <property type="entry name" value="alpha/beta hydrolase"/>
    <property type="match status" value="1"/>
</dbReference>
<dbReference type="PANTHER" id="PTHR39210:SF1">
    <property type="entry name" value="HEPARIN-SULFATE LYASE"/>
    <property type="match status" value="1"/>
</dbReference>
<dbReference type="InterPro" id="IPR012480">
    <property type="entry name" value="Hepar_II_III_C"/>
</dbReference>
<evidence type="ECO:0000259" key="7">
    <source>
        <dbReference type="Pfam" id="PF16889"/>
    </source>
</evidence>
<accession>E9QVB8</accession>
<keyword evidence="9" id="KW-1185">Reference proteome</keyword>
<dbReference type="OMA" id="MELIEDW"/>
<accession>A0A2P0HLN1</accession>
<evidence type="ECO:0000256" key="4">
    <source>
        <dbReference type="ARBA" id="ARBA00023239"/>
    </source>
</evidence>
<keyword evidence="4" id="KW-0456">Lyase</keyword>
<dbReference type="KEGG" id="bar:GBAA_5513"/>
<feature type="domain" description="Heparinase II/III-like C-terminal" evidence="6">
    <location>
        <begin position="309"/>
        <end position="540"/>
    </location>
</feature>
<dbReference type="PANTHER" id="PTHR39210">
    <property type="entry name" value="HEPARIN-SULFATE LYASE"/>
    <property type="match status" value="1"/>
</dbReference>
<reference evidence="8 9" key="1">
    <citation type="journal article" date="2009" name="J. Bacteriol.">
        <title>The complete genome sequence of Bacillus anthracis Ames 'Ancestor'.</title>
        <authorList>
            <person name="Ravel J."/>
            <person name="Jiang L."/>
            <person name="Stanley S.T."/>
            <person name="Wilson M.R."/>
            <person name="Decker R.S."/>
            <person name="Read T.D."/>
            <person name="Worsham P."/>
            <person name="Keim P.S."/>
            <person name="Salzberg S.L."/>
            <person name="Fraser-Liggett C.M."/>
            <person name="Rasko D.A."/>
        </authorList>
    </citation>
    <scope>NUCLEOTIDE SEQUENCE [LARGE SCALE GENOMIC DNA]</scope>
    <source>
        <strain evidence="9">Ames ancestor</strain>
    </source>
</reference>
<dbReference type="EMBL" id="AE017334">
    <property type="protein sequence ID" value="AAT34655.1"/>
    <property type="molecule type" value="Genomic_DNA"/>
</dbReference>
<dbReference type="Pfam" id="PF07940">
    <property type="entry name" value="Hepar_II_III_C"/>
    <property type="match status" value="1"/>
</dbReference>
<dbReference type="GO" id="GO:0016829">
    <property type="term" value="F:lyase activity"/>
    <property type="evidence" value="ECO:0007669"/>
    <property type="project" value="UniProtKB-KW"/>
</dbReference>
<dbReference type="RefSeq" id="WP_000424785.1">
    <property type="nucleotide sequence ID" value="NZ_AP014833.1"/>
</dbReference>
<accession>Q6KK01</accession>
<proteinExistence type="predicted"/>
<accession>Q81K28</accession>
<keyword evidence="2" id="KW-0732">Signal</keyword>
<dbReference type="Gene3D" id="2.70.98.70">
    <property type="match status" value="1"/>
</dbReference>
<comment type="subcellular location">
    <subcellularLocation>
        <location evidence="1">Periplasm</location>
    </subcellularLocation>
</comment>
<organism evidence="8 9">
    <name type="scientific">Bacillus anthracis</name>
    <name type="common">anthrax bacterium</name>
    <dbReference type="NCBI Taxonomy" id="1392"/>
    <lineage>
        <taxon>Bacteria</taxon>
        <taxon>Bacillati</taxon>
        <taxon>Bacillota</taxon>
        <taxon>Bacilli</taxon>
        <taxon>Bacillales</taxon>
        <taxon>Bacillaceae</taxon>
        <taxon>Bacillus</taxon>
        <taxon>Bacillus cereus group</taxon>
    </lineage>
</organism>
<dbReference type="GeneID" id="45025102"/>
<dbReference type="InterPro" id="IPR011123">
    <property type="entry name" value="Y_Y_Y"/>
</dbReference>
<dbReference type="GO" id="GO:0042597">
    <property type="term" value="C:periplasmic space"/>
    <property type="evidence" value="ECO:0007669"/>
    <property type="project" value="UniProtKB-SubCell"/>
</dbReference>
<dbReference type="OrthoDB" id="7335480at2"/>
<dbReference type="InterPro" id="IPR029058">
    <property type="entry name" value="AB_hydrolase_fold"/>
</dbReference>
<dbReference type="InterPro" id="IPR031680">
    <property type="entry name" value="Hepar_II_III_N"/>
</dbReference>
<dbReference type="AlphaFoldDB" id="A0A2P0HLN1"/>
<evidence type="ECO:0000313" key="9">
    <source>
        <dbReference type="Proteomes" id="UP000000594"/>
    </source>
</evidence>
<dbReference type="Gene3D" id="1.50.10.100">
    <property type="entry name" value="Chondroitin AC/alginate lyase"/>
    <property type="match status" value="1"/>
</dbReference>
<dbReference type="SUPFAM" id="SSF53474">
    <property type="entry name" value="alpha/beta-Hydrolases"/>
    <property type="match status" value="1"/>
</dbReference>
<sequence length="896" mass="104122">MELYIPAGMTVEKVQAILTVLPGNRNKDYVKAANLMIEKNTYMIPPFGSSSYSNLINWNEQRERGYLRLIHGHTFLGCLIAAYNDTGDMKYIKKSIELIKDWINNHSFELHQHSMAFHDETTALRLQYWLRFYIFTRQVLSEEEIILLEKSMEDTAKLLSEDFFHATNTNHGMFQDRALLTYASYFKGENPSLEKYIKLAVTRLKDYFEKVFTEEGVHKEHSPSYHLLVASNIKKLANWMKEFDKEVSLIFNKIYKKTEEYAIHIIRPDGSLPPICDTEANLVGNNYKDLYESDQYLYVVTKGKKGKAPTEDDKVFPKSGYAIFRNDWSKEEKATYVLFTAAYHVDYHKHSDDLNLYIYSNGEIITEAGPNGYNYKDPFTEYAYSSFAHNTLIVDGKGLPRTDRQYEKVYLSDYEINKDKVEATGINLRYTGVEHSRTVSYMKDEEKIVVKDLVKSDKRHEYKLLWHVASDITVHVRDRIVELFRNNHKVMEMEVTTVTGVSIRALNEQTKPQVSGWVFPKMGEKRGATTIEVDISGSNVECITEFRLKDFKLGRDDLIPYNLEKTFKSTRNLRYHFEEAKNQKHKDKLFVVFSAMAPEYKFAFNYMRSLKDVDVNKLFILDDFGDQGAYYLGNKRDHAIETAVSSLIQYIMAKYKICHEQVTAIGSSKGGYAAVYFALKYYFGNVIAGAPQSKLGHFLINQANHKNIARYIAGGDEESDCFYLDQLVFQLLNQPNDISPSINLIVGTKDHHYLNHVMPLYEVLVENGYEVQLEIEEDLTHADLKVHFPLYLQNKVEEILDKKHSSLSNFEEPIIHSIDIRYIEGSNIILTCDATGSNIHYAYYVYKDGHTIDKFMYTMKSHLYYELKDLGEYMFKVFVKDQYNRIITKTFKFGKV</sequence>
<evidence type="ECO:0000256" key="3">
    <source>
        <dbReference type="ARBA" id="ARBA00022764"/>
    </source>
</evidence>
<dbReference type="IntAct" id="A0A2P0HLN1">
    <property type="interactions" value="1"/>
</dbReference>
<evidence type="ECO:0000259" key="6">
    <source>
        <dbReference type="Pfam" id="PF07940"/>
    </source>
</evidence>
<protein>
    <submittedName>
        <fullName evidence="8">Conserved domain protein</fullName>
    </submittedName>
</protein>
<feature type="domain" description="Two component regulator three Y" evidence="5">
    <location>
        <begin position="834"/>
        <end position="884"/>
    </location>
</feature>
<keyword evidence="3" id="KW-0574">Periplasm</keyword>
<dbReference type="SUPFAM" id="SSF48230">
    <property type="entry name" value="Chondroitin AC/alginate lyase"/>
    <property type="match status" value="1"/>
</dbReference>
<dbReference type="PATRIC" id="fig|1392.232.peg.503"/>